<evidence type="ECO:0000259" key="2">
    <source>
        <dbReference type="PROSITE" id="PS51648"/>
    </source>
</evidence>
<dbReference type="Gene3D" id="3.10.510.20">
    <property type="entry name" value="YcgL domain"/>
    <property type="match status" value="1"/>
</dbReference>
<dbReference type="PANTHER" id="PTHR38109:SF1">
    <property type="entry name" value="PROTEIN YCGL"/>
    <property type="match status" value="1"/>
</dbReference>
<accession>A0AA95GBT7</accession>
<evidence type="ECO:0000313" key="3">
    <source>
        <dbReference type="EMBL" id="WGL94205.1"/>
    </source>
</evidence>
<dbReference type="PANTHER" id="PTHR38109">
    <property type="entry name" value="PROTEIN YCGL"/>
    <property type="match status" value="1"/>
</dbReference>
<dbReference type="EMBL" id="CP123498">
    <property type="protein sequence ID" value="WGL94205.1"/>
    <property type="molecule type" value="Genomic_DNA"/>
</dbReference>
<evidence type="ECO:0000313" key="4">
    <source>
        <dbReference type="Proteomes" id="UP001177597"/>
    </source>
</evidence>
<protein>
    <recommendedName>
        <fullName evidence="1">YcgL domain-containing protein QE207_10655</fullName>
    </recommendedName>
</protein>
<proteinExistence type="inferred from homology"/>
<evidence type="ECO:0000256" key="1">
    <source>
        <dbReference type="HAMAP-Rule" id="MF_01866"/>
    </source>
</evidence>
<feature type="domain" description="YcgL" evidence="2">
    <location>
        <begin position="1"/>
        <end position="85"/>
    </location>
</feature>
<dbReference type="PROSITE" id="PS51648">
    <property type="entry name" value="YCGL"/>
    <property type="match status" value="1"/>
</dbReference>
<dbReference type="InterPro" id="IPR027354">
    <property type="entry name" value="YcgL_dom"/>
</dbReference>
<gene>
    <name evidence="3" type="ORF">QE207_10655</name>
</gene>
<name>A0AA95GBT7_9GAMM</name>
<sequence>MFCVVYCSAKKEQTYLFVEKIDNFSRVPKPLLEQFGTPRFVMTLCLIERQKLANADIDRVKRELIEVGYYLQFPPPVENMMEDYGYLIDKLETQLLAEQK</sequence>
<dbReference type="Proteomes" id="UP001177597">
    <property type="component" value="Chromosome"/>
</dbReference>
<dbReference type="Pfam" id="PF05166">
    <property type="entry name" value="YcgL"/>
    <property type="match status" value="1"/>
</dbReference>
<reference evidence="3" key="1">
    <citation type="submission" date="2023-04" db="EMBL/GenBank/DDBJ databases">
        <title>Genome dynamics across the evolutionary transition to endosymbiosis.</title>
        <authorList>
            <person name="Siozios S."/>
            <person name="Nadal-Jimenez P."/>
            <person name="Azagi T."/>
            <person name="Sprong H."/>
            <person name="Frost C.L."/>
            <person name="Parratt S.R."/>
            <person name="Taylor G."/>
            <person name="Brettell L."/>
            <person name="Lew K.C."/>
            <person name="Croft L."/>
            <person name="King K.C."/>
            <person name="Brockhurst M.A."/>
            <person name="Hypsa V."/>
            <person name="Novakova E."/>
            <person name="Darby A.C."/>
            <person name="Hurst G.D.D."/>
        </authorList>
    </citation>
    <scope>NUCLEOTIDE SEQUENCE</scope>
    <source>
        <strain evidence="3">AIh</strain>
    </source>
</reference>
<dbReference type="SUPFAM" id="SSF160191">
    <property type="entry name" value="YcgL-like"/>
    <property type="match status" value="1"/>
</dbReference>
<dbReference type="AlphaFoldDB" id="A0AA95GBT7"/>
<dbReference type="RefSeq" id="WP_280628571.1">
    <property type="nucleotide sequence ID" value="NZ_CP123498.1"/>
</dbReference>
<dbReference type="HAMAP" id="MF_01866">
    <property type="entry name" value="UPF0745"/>
    <property type="match status" value="1"/>
</dbReference>
<organism evidence="3 4">
    <name type="scientific">Arsenophonus nasoniae</name>
    <name type="common">son-killer infecting Nasonia vitripennis</name>
    <dbReference type="NCBI Taxonomy" id="638"/>
    <lineage>
        <taxon>Bacteria</taxon>
        <taxon>Pseudomonadati</taxon>
        <taxon>Pseudomonadota</taxon>
        <taxon>Gammaproteobacteria</taxon>
        <taxon>Enterobacterales</taxon>
        <taxon>Morganellaceae</taxon>
        <taxon>Arsenophonus</taxon>
    </lineage>
</organism>
<dbReference type="InterPro" id="IPR038068">
    <property type="entry name" value="YcgL-like_sf"/>
</dbReference>